<name>A0ABY6JUN2_9ARAC</name>
<dbReference type="Pfam" id="PF14676">
    <property type="entry name" value="FANCI_S2"/>
    <property type="match status" value="1"/>
</dbReference>
<sequence length="812" mass="92352">MIFMVESITGDSADSHLQVCSFPDSRILDDSCVTSREIPLTAEEQKFVIDKVSRALFDSENDDLPGLIYQMLLLSTKSWCGCYLWLLQETKKQAVEGILTFYFQRDQEVMSSEDSEDSKTESYSAANYRHAQGTVILHISLAAKQDVELGKEFLKILKGKQHSHPFLLSPFNLALSLSLLKIQAFEEQILDSIKKCILKVFQEKEKKSQSNWLRKILSQDLDPRKRILKMLQNSPKTPEEHASALGASLLLETFKVGWWPTWYMFSWTESLDDSSTPGSDVRYWRKSSTESSPRIPLGFTITLPKCVLELQVPSHILGKWGRFGDIEWCPELLSQSIQFAPQQLLSILAKFQHILDYLTFLPYSTAVHILRALTPLLKISPVLRDSLMLVLKKGLFNSAQDSRKISVNGILSILRNFKVASSIEDQELEGYFTMSQVPLDRITGNALKSSFNESLCMELLFFLRRSLAQQVEVRQLLYEGLRQVQERNPQISEYILEFLFEQFNNYYESDENRCPPLKIKDCLRLKLDNYHVLEPLDRLVSSIQYCYITAREEVPTDSEEIFSSNKIIAIMNEISSSFTSLIVRLVSTEIGDFELDKSAEYSTKTSVGSKNLNQALLLMGTCEALLEYAFMKEEHHPSPECGEQVLGLFRYFHKLAGLLKEKASGTSKKDEGGGGHRRGAIPPYKHILTLRCLASLASLLFRYCSHPEKELSKILHESKEFVDYVVSALHQKVNYISSIEHTQKTDKTMLHLKVIGKSMLALSSLPSCRRHKQASLDILSSLTTLIMVQYPDSLPDCLASLSEFNLGDISLI</sequence>
<dbReference type="InterPro" id="IPR026171">
    <property type="entry name" value="FANCI"/>
</dbReference>
<evidence type="ECO:0000313" key="6">
    <source>
        <dbReference type="Proteomes" id="UP001235939"/>
    </source>
</evidence>
<evidence type="ECO:0000313" key="5">
    <source>
        <dbReference type="EMBL" id="UYV60192.1"/>
    </source>
</evidence>
<protein>
    <submittedName>
        <fullName evidence="5">FANCI</fullName>
    </submittedName>
</protein>
<dbReference type="InterPro" id="IPR029315">
    <property type="entry name" value="FANCI_S2"/>
</dbReference>
<dbReference type="Proteomes" id="UP001235939">
    <property type="component" value="Chromosome 01"/>
</dbReference>
<keyword evidence="6" id="KW-1185">Reference proteome</keyword>
<dbReference type="EMBL" id="CP092863">
    <property type="protein sequence ID" value="UYV60192.1"/>
    <property type="molecule type" value="Genomic_DNA"/>
</dbReference>
<dbReference type="InterPro" id="IPR029312">
    <property type="entry name" value="FANCI_HD2"/>
</dbReference>
<organism evidence="5 6">
    <name type="scientific">Cordylochernes scorpioides</name>
    <dbReference type="NCBI Taxonomy" id="51811"/>
    <lineage>
        <taxon>Eukaryota</taxon>
        <taxon>Metazoa</taxon>
        <taxon>Ecdysozoa</taxon>
        <taxon>Arthropoda</taxon>
        <taxon>Chelicerata</taxon>
        <taxon>Arachnida</taxon>
        <taxon>Pseudoscorpiones</taxon>
        <taxon>Cheliferoidea</taxon>
        <taxon>Chernetidae</taxon>
        <taxon>Cordylochernes</taxon>
    </lineage>
</organism>
<gene>
    <name evidence="5" type="ORF">LAZ67_1000356</name>
</gene>
<accession>A0ABY6JUN2</accession>
<feature type="domain" description="FANCI helical" evidence="4">
    <location>
        <begin position="430"/>
        <end position="659"/>
    </location>
</feature>
<feature type="domain" description="FANCI helical" evidence="3">
    <location>
        <begin position="148"/>
        <end position="233"/>
    </location>
</feature>
<feature type="domain" description="FANCI solenoid 1" evidence="1">
    <location>
        <begin position="36"/>
        <end position="144"/>
    </location>
</feature>
<dbReference type="Pfam" id="PF14675">
    <property type="entry name" value="FANCI_S1"/>
    <property type="match status" value="1"/>
</dbReference>
<feature type="domain" description="FANCI solenoid 2" evidence="2">
    <location>
        <begin position="331"/>
        <end position="411"/>
    </location>
</feature>
<dbReference type="InterPro" id="IPR029310">
    <property type="entry name" value="FANCI_HD1"/>
</dbReference>
<dbReference type="PANTHER" id="PTHR21818">
    <property type="entry name" value="BC025462 PROTEIN"/>
    <property type="match status" value="1"/>
</dbReference>
<evidence type="ECO:0000259" key="2">
    <source>
        <dbReference type="Pfam" id="PF14676"/>
    </source>
</evidence>
<reference evidence="5 6" key="1">
    <citation type="submission" date="2022-01" db="EMBL/GenBank/DDBJ databases">
        <title>A chromosomal length assembly of Cordylochernes scorpioides.</title>
        <authorList>
            <person name="Zeh D."/>
            <person name="Zeh J."/>
        </authorList>
    </citation>
    <scope>NUCLEOTIDE SEQUENCE [LARGE SCALE GENOMIC DNA]</scope>
    <source>
        <strain evidence="5">IN4F17</strain>
        <tissue evidence="5">Whole Body</tissue>
    </source>
</reference>
<evidence type="ECO:0000259" key="3">
    <source>
        <dbReference type="Pfam" id="PF14679"/>
    </source>
</evidence>
<dbReference type="Pfam" id="PF14679">
    <property type="entry name" value="FANCI_HD1"/>
    <property type="match status" value="1"/>
</dbReference>
<dbReference type="PANTHER" id="PTHR21818:SF0">
    <property type="entry name" value="FANCONI ANEMIA GROUP I PROTEIN"/>
    <property type="match status" value="1"/>
</dbReference>
<evidence type="ECO:0000259" key="1">
    <source>
        <dbReference type="Pfam" id="PF14675"/>
    </source>
</evidence>
<dbReference type="Pfam" id="PF14680">
    <property type="entry name" value="FANCI_HD2"/>
    <property type="match status" value="1"/>
</dbReference>
<evidence type="ECO:0000259" key="4">
    <source>
        <dbReference type="Pfam" id="PF14680"/>
    </source>
</evidence>
<dbReference type="InterPro" id="IPR029308">
    <property type="entry name" value="FANCI_S1"/>
</dbReference>
<proteinExistence type="predicted"/>